<evidence type="ECO:0000256" key="1">
    <source>
        <dbReference type="ARBA" id="ARBA00022578"/>
    </source>
</evidence>
<protein>
    <submittedName>
        <fullName evidence="5">Transposase</fullName>
    </submittedName>
</protein>
<dbReference type="InterPro" id="IPR047930">
    <property type="entry name" value="Transpos_IS6"/>
</dbReference>
<dbReference type="PANTHER" id="PTHR35528:SF3">
    <property type="entry name" value="BLL1675 PROTEIN"/>
    <property type="match status" value="1"/>
</dbReference>
<keyword evidence="2" id="KW-0238">DNA-binding</keyword>
<name>A0ABN7GEQ6_9GAMM</name>
<dbReference type="PANTHER" id="PTHR35528">
    <property type="entry name" value="BLL1675 PROTEIN"/>
    <property type="match status" value="1"/>
</dbReference>
<evidence type="ECO:0000256" key="2">
    <source>
        <dbReference type="ARBA" id="ARBA00023125"/>
    </source>
</evidence>
<comment type="caution">
    <text evidence="5">The sequence shown here is derived from an EMBL/GenBank/DDBJ whole genome shotgun (WGS) entry which is preliminary data.</text>
</comment>
<keyword evidence="3" id="KW-0233">DNA recombination</keyword>
<evidence type="ECO:0000259" key="4">
    <source>
        <dbReference type="Pfam" id="PF13610"/>
    </source>
</evidence>
<sequence length="138" mass="16015">MTNFKSAQYPKDVILYAVFVYVRYGVSSRYLEEIMKERGLNVDHATINRWVIRYAPTIAEKAHSQKQKIKRSWRLDETYVTVRGKWTYLYRAVDSQGDTLDFMLSECRDEDAASAFLKQAINNNAFPDKIVMDTSGAN</sequence>
<dbReference type="NCBIfam" id="NF033587">
    <property type="entry name" value="transpos_IS6"/>
    <property type="match status" value="1"/>
</dbReference>
<evidence type="ECO:0000313" key="5">
    <source>
        <dbReference type="EMBL" id="CAB5508305.1"/>
    </source>
</evidence>
<organism evidence="5 6">
    <name type="scientific">Bathymodiolus thermophilus thioautotrophic gill symbiont</name>
    <dbReference type="NCBI Taxonomy" id="2360"/>
    <lineage>
        <taxon>Bacteria</taxon>
        <taxon>Pseudomonadati</taxon>
        <taxon>Pseudomonadota</taxon>
        <taxon>Gammaproteobacteria</taxon>
        <taxon>sulfur-oxidizing symbionts</taxon>
    </lineage>
</organism>
<evidence type="ECO:0000256" key="3">
    <source>
        <dbReference type="ARBA" id="ARBA00023172"/>
    </source>
</evidence>
<dbReference type="Pfam" id="PF13610">
    <property type="entry name" value="DDE_Tnp_IS240"/>
    <property type="match status" value="1"/>
</dbReference>
<gene>
    <name evidence="5" type="ORF">AZO1586I_2580</name>
</gene>
<dbReference type="InterPro" id="IPR032874">
    <property type="entry name" value="DDE_dom"/>
</dbReference>
<accession>A0ABN7GEQ6</accession>
<dbReference type="EMBL" id="CAHJWF010000592">
    <property type="protein sequence ID" value="CAB5508305.1"/>
    <property type="molecule type" value="Genomic_DNA"/>
</dbReference>
<dbReference type="Proteomes" id="UP000626656">
    <property type="component" value="Unassembled WGS sequence"/>
</dbReference>
<proteinExistence type="predicted"/>
<dbReference type="InterPro" id="IPR052183">
    <property type="entry name" value="IS_Transposase"/>
</dbReference>
<reference evidence="5 6" key="1">
    <citation type="submission" date="2020-05" db="EMBL/GenBank/DDBJ databases">
        <authorList>
            <person name="Petersen J."/>
            <person name="Sayavedra L."/>
        </authorList>
    </citation>
    <scope>NUCLEOTIDE SEQUENCE [LARGE SCALE GENOMIC DNA]</scope>
    <source>
        <strain evidence="5">B azoricus SOX ET2 1586I</strain>
    </source>
</reference>
<keyword evidence="1" id="KW-0815">Transposition</keyword>
<feature type="domain" description="DDE" evidence="4">
    <location>
        <begin position="71"/>
        <end position="134"/>
    </location>
</feature>
<keyword evidence="6" id="KW-1185">Reference proteome</keyword>
<evidence type="ECO:0000313" key="6">
    <source>
        <dbReference type="Proteomes" id="UP000626656"/>
    </source>
</evidence>